<accession>A0ABP4J4S7</accession>
<evidence type="ECO:0008006" key="3">
    <source>
        <dbReference type="Google" id="ProtNLM"/>
    </source>
</evidence>
<dbReference type="EMBL" id="BAAAKJ010000321">
    <property type="protein sequence ID" value="GAA1407247.1"/>
    <property type="molecule type" value="Genomic_DNA"/>
</dbReference>
<evidence type="ECO:0000313" key="2">
    <source>
        <dbReference type="Proteomes" id="UP001499863"/>
    </source>
</evidence>
<protein>
    <recommendedName>
        <fullName evidence="3">DUF2771 domain-containing protein</fullName>
    </recommendedName>
</protein>
<reference evidence="2" key="1">
    <citation type="journal article" date="2019" name="Int. J. Syst. Evol. Microbiol.">
        <title>The Global Catalogue of Microorganisms (GCM) 10K type strain sequencing project: providing services to taxonomists for standard genome sequencing and annotation.</title>
        <authorList>
            <consortium name="The Broad Institute Genomics Platform"/>
            <consortium name="The Broad Institute Genome Sequencing Center for Infectious Disease"/>
            <person name="Wu L."/>
            <person name="Ma J."/>
        </authorList>
    </citation>
    <scope>NUCLEOTIDE SEQUENCE [LARGE SCALE GENOMIC DNA]</scope>
    <source>
        <strain evidence="2">JCM 12393</strain>
    </source>
</reference>
<dbReference type="RefSeq" id="WP_344342029.1">
    <property type="nucleotide sequence ID" value="NZ_BAAAKJ010000321.1"/>
</dbReference>
<evidence type="ECO:0000313" key="1">
    <source>
        <dbReference type="EMBL" id="GAA1407247.1"/>
    </source>
</evidence>
<proteinExistence type="predicted"/>
<name>A0ABP4J4S7_9ACTN</name>
<keyword evidence="2" id="KW-1185">Reference proteome</keyword>
<dbReference type="Proteomes" id="UP001499863">
    <property type="component" value="Unassembled WGS sequence"/>
</dbReference>
<sequence>MSLSTRAVAGLGAVVVIAAGTVGGSIAFASNQHEISDHRATLVVGNSSQVVDPFCFNGGQPLTEQQQEECQDKAGKALEDGTLPSSDVVLSDRIAIGVSPEVADRGWWANTNGGQQGQGGRFILASAARDVTFSGSVPAAKALNSSGKTLITVVETDPKAPDSIYAVWYFQLNTQDS</sequence>
<comment type="caution">
    <text evidence="1">The sequence shown here is derived from an EMBL/GenBank/DDBJ whole genome shotgun (WGS) entry which is preliminary data.</text>
</comment>
<gene>
    <name evidence="1" type="ORF">GCM10009639_55790</name>
</gene>
<organism evidence="1 2">
    <name type="scientific">Kitasatospora putterlickiae</name>
    <dbReference type="NCBI Taxonomy" id="221725"/>
    <lineage>
        <taxon>Bacteria</taxon>
        <taxon>Bacillati</taxon>
        <taxon>Actinomycetota</taxon>
        <taxon>Actinomycetes</taxon>
        <taxon>Kitasatosporales</taxon>
        <taxon>Streptomycetaceae</taxon>
        <taxon>Kitasatospora</taxon>
    </lineage>
</organism>